<comment type="caution">
    <text evidence="1">The sequence shown here is derived from an EMBL/GenBank/DDBJ whole genome shotgun (WGS) entry which is preliminary data.</text>
</comment>
<evidence type="ECO:0000313" key="1">
    <source>
        <dbReference type="EMBL" id="MEC4718319.1"/>
    </source>
</evidence>
<reference evidence="1 2" key="1">
    <citation type="submission" date="2023-10" db="EMBL/GenBank/DDBJ databases">
        <title>Noviherbaspirillum sp. CPCC 100848 genome assembly.</title>
        <authorList>
            <person name="Li X.Y."/>
            <person name="Fang X.M."/>
        </authorList>
    </citation>
    <scope>NUCLEOTIDE SEQUENCE [LARGE SCALE GENOMIC DNA]</scope>
    <source>
        <strain evidence="1 2">CPCC 100848</strain>
    </source>
</reference>
<keyword evidence="2" id="KW-1185">Reference proteome</keyword>
<evidence type="ECO:0000313" key="2">
    <source>
        <dbReference type="Proteomes" id="UP001352263"/>
    </source>
</evidence>
<organism evidence="1 2">
    <name type="scientific">Noviherbaspirillum album</name>
    <dbReference type="NCBI Taxonomy" id="3080276"/>
    <lineage>
        <taxon>Bacteria</taxon>
        <taxon>Pseudomonadati</taxon>
        <taxon>Pseudomonadota</taxon>
        <taxon>Betaproteobacteria</taxon>
        <taxon>Burkholderiales</taxon>
        <taxon>Oxalobacteraceae</taxon>
        <taxon>Noviherbaspirillum</taxon>
    </lineage>
</organism>
<name>A0ABU6J520_9BURK</name>
<protein>
    <recommendedName>
        <fullName evidence="3">HTH cro/C1-type domain-containing protein</fullName>
    </recommendedName>
</protein>
<dbReference type="RefSeq" id="WP_326505068.1">
    <property type="nucleotide sequence ID" value="NZ_JAWIIV010000002.1"/>
</dbReference>
<sequence>MKLKSDAALATAFGTTAPVISKVRNGRAPISDALIVCAHEATGLSIHELKSFLPQFDRRSANYCSDGLAYEAPAGGRLLEVITFGIEK</sequence>
<accession>A0ABU6J520</accession>
<proteinExistence type="predicted"/>
<evidence type="ECO:0008006" key="3">
    <source>
        <dbReference type="Google" id="ProtNLM"/>
    </source>
</evidence>
<gene>
    <name evidence="1" type="ORF">RY831_04105</name>
</gene>
<dbReference type="Proteomes" id="UP001352263">
    <property type="component" value="Unassembled WGS sequence"/>
</dbReference>
<dbReference type="EMBL" id="JAWIIV010000002">
    <property type="protein sequence ID" value="MEC4718319.1"/>
    <property type="molecule type" value="Genomic_DNA"/>
</dbReference>